<evidence type="ECO:0000313" key="3">
    <source>
        <dbReference type="Proteomes" id="UP001156940"/>
    </source>
</evidence>
<gene>
    <name evidence="2" type="ORF">QFW77_00735</name>
</gene>
<feature type="region of interest" description="Disordered" evidence="1">
    <location>
        <begin position="43"/>
        <end position="113"/>
    </location>
</feature>
<comment type="caution">
    <text evidence="2">The sequence shown here is derived from an EMBL/GenBank/DDBJ whole genome shotgun (WGS) entry which is preliminary data.</text>
</comment>
<feature type="compositionally biased region" description="Basic and acidic residues" evidence="1">
    <location>
        <begin position="94"/>
        <end position="106"/>
    </location>
</feature>
<dbReference type="RefSeq" id="WP_280572223.1">
    <property type="nucleotide sequence ID" value="NZ_JARXRM010000008.1"/>
</dbReference>
<organism evidence="2 3">
    <name type="scientific">Luteimonas endophytica</name>
    <dbReference type="NCBI Taxonomy" id="3042023"/>
    <lineage>
        <taxon>Bacteria</taxon>
        <taxon>Pseudomonadati</taxon>
        <taxon>Pseudomonadota</taxon>
        <taxon>Gammaproteobacteria</taxon>
        <taxon>Lysobacterales</taxon>
        <taxon>Lysobacteraceae</taxon>
        <taxon>Luteimonas</taxon>
    </lineage>
</organism>
<dbReference type="EMBL" id="JARXRM010000008">
    <property type="protein sequence ID" value="MDH5821521.1"/>
    <property type="molecule type" value="Genomic_DNA"/>
</dbReference>
<evidence type="ECO:0000313" key="2">
    <source>
        <dbReference type="EMBL" id="MDH5821521.1"/>
    </source>
</evidence>
<accession>A0ABT6J3W8</accession>
<feature type="compositionally biased region" description="Low complexity" evidence="1">
    <location>
        <begin position="43"/>
        <end position="54"/>
    </location>
</feature>
<reference evidence="2 3" key="1">
    <citation type="submission" date="2023-04" db="EMBL/GenBank/DDBJ databases">
        <title>Luteimonas endophyticus RD2P54.</title>
        <authorList>
            <person name="Sun J.-Q."/>
        </authorList>
    </citation>
    <scope>NUCLEOTIDE SEQUENCE [LARGE SCALE GENOMIC DNA]</scope>
    <source>
        <strain evidence="2 3">RD2P54</strain>
    </source>
</reference>
<dbReference type="Proteomes" id="UP001156940">
    <property type="component" value="Unassembled WGS sequence"/>
</dbReference>
<protein>
    <recommendedName>
        <fullName evidence="4">Low-complexity protein</fullName>
    </recommendedName>
</protein>
<name>A0ABT6J3W8_9GAMM</name>
<keyword evidence="3" id="KW-1185">Reference proteome</keyword>
<sequence length="113" mass="10751">MSESNRKPVSLAVGAALIGGLGLCAPTFAMDDLAQGYLVSAQETGEAAQAAEAEASADKAAEGNCGADAEKAAEGSCGGHADAAAEADDAATDTGDKAEAEGKCGEGKCGGAA</sequence>
<evidence type="ECO:0008006" key="4">
    <source>
        <dbReference type="Google" id="ProtNLM"/>
    </source>
</evidence>
<evidence type="ECO:0000256" key="1">
    <source>
        <dbReference type="SAM" id="MobiDB-lite"/>
    </source>
</evidence>
<proteinExistence type="predicted"/>